<name>A0ABW5MS21_9FLAO</name>
<proteinExistence type="predicted"/>
<dbReference type="PANTHER" id="PTHR43215">
    <property type="entry name" value="RADIAL SPOKE HEAD 1 HOMOLOG"/>
    <property type="match status" value="1"/>
</dbReference>
<keyword evidence="3" id="KW-1185">Reference proteome</keyword>
<dbReference type="EMBL" id="JBHULB010000005">
    <property type="protein sequence ID" value="MFD2585576.1"/>
    <property type="molecule type" value="Genomic_DNA"/>
</dbReference>
<dbReference type="Proteomes" id="UP001597526">
    <property type="component" value="Unassembled WGS sequence"/>
</dbReference>
<accession>A0ABW5MS21</accession>
<evidence type="ECO:0000313" key="2">
    <source>
        <dbReference type="EMBL" id="MFD2585576.1"/>
    </source>
</evidence>
<dbReference type="InterPro" id="IPR003409">
    <property type="entry name" value="MORN"/>
</dbReference>
<dbReference type="Pfam" id="PF02493">
    <property type="entry name" value="MORN"/>
    <property type="match status" value="4"/>
</dbReference>
<keyword evidence="1" id="KW-0677">Repeat</keyword>
<gene>
    <name evidence="2" type="ORF">ACFSQJ_01465</name>
</gene>
<dbReference type="RefSeq" id="WP_377764982.1">
    <property type="nucleotide sequence ID" value="NZ_JBHULB010000005.1"/>
</dbReference>
<dbReference type="PANTHER" id="PTHR43215:SF14">
    <property type="entry name" value="RADIAL SPOKE HEAD 1 HOMOLOG"/>
    <property type="match status" value="1"/>
</dbReference>
<organism evidence="2 3">
    <name type="scientific">Croceitalea marina</name>
    <dbReference type="NCBI Taxonomy" id="1775166"/>
    <lineage>
        <taxon>Bacteria</taxon>
        <taxon>Pseudomonadati</taxon>
        <taxon>Bacteroidota</taxon>
        <taxon>Flavobacteriia</taxon>
        <taxon>Flavobacteriales</taxon>
        <taxon>Flavobacteriaceae</taxon>
        <taxon>Croceitalea</taxon>
    </lineage>
</organism>
<evidence type="ECO:0000256" key="1">
    <source>
        <dbReference type="ARBA" id="ARBA00022737"/>
    </source>
</evidence>
<dbReference type="SUPFAM" id="SSF82185">
    <property type="entry name" value="Histone H3 K4-specific methyltransferase SET7/9 N-terminal domain"/>
    <property type="match status" value="1"/>
</dbReference>
<evidence type="ECO:0000313" key="3">
    <source>
        <dbReference type="Proteomes" id="UP001597526"/>
    </source>
</evidence>
<sequence>MKKRVLIPYLLLAASLLITIGLFFRVNALQNSVNQFGSNKETLSKTVSVYENLFSKDSLLLKEDYNSALSEYEKIAHELGSEDKGLQLRIALAKKMRGYVEERKTKHKDTVKNDSLPQNKVVSPLEIERYDSLSFAHEKAKIQLNRLRKQLKEKSFGEYLTFKSKKGNQMHYVGQVRNNMANGYGIALLDTGSRYEGEWKDNQRHGEGTFYWPDGEYYIGSYINAKRSGYGTYYWPNGEKYVGYWQDDKRNGEGEFFAKDGNLLTSGIWENDKLVETDKAEKRARR</sequence>
<dbReference type="Gene3D" id="2.20.110.10">
    <property type="entry name" value="Histone H3 K4-specific methyltransferase SET7/9 N-terminal domain"/>
    <property type="match status" value="2"/>
</dbReference>
<dbReference type="SMART" id="SM00698">
    <property type="entry name" value="MORN"/>
    <property type="match status" value="3"/>
</dbReference>
<reference evidence="3" key="1">
    <citation type="journal article" date="2019" name="Int. J. Syst. Evol. Microbiol.">
        <title>The Global Catalogue of Microorganisms (GCM) 10K type strain sequencing project: providing services to taxonomists for standard genome sequencing and annotation.</title>
        <authorList>
            <consortium name="The Broad Institute Genomics Platform"/>
            <consortium name="The Broad Institute Genome Sequencing Center for Infectious Disease"/>
            <person name="Wu L."/>
            <person name="Ma J."/>
        </authorList>
    </citation>
    <scope>NUCLEOTIDE SEQUENCE [LARGE SCALE GENOMIC DNA]</scope>
    <source>
        <strain evidence="3">KCTC 52368</strain>
    </source>
</reference>
<protein>
    <submittedName>
        <fullName evidence="2">MORN repeat-containing protein</fullName>
    </submittedName>
</protein>
<comment type="caution">
    <text evidence="2">The sequence shown here is derived from an EMBL/GenBank/DDBJ whole genome shotgun (WGS) entry which is preliminary data.</text>
</comment>